<dbReference type="InterPro" id="IPR038385">
    <property type="entry name" value="Sua5/YwlC_C"/>
</dbReference>
<feature type="binding site" evidence="14">
    <location>
        <position position="64"/>
    </location>
    <ligand>
        <name>ATP</name>
        <dbReference type="ChEBI" id="CHEBI:30616"/>
    </ligand>
</feature>
<evidence type="ECO:0000313" key="17">
    <source>
        <dbReference type="Proteomes" id="UP000289734"/>
    </source>
</evidence>
<dbReference type="OrthoDB" id="9814580at2"/>
<feature type="binding site" evidence="14">
    <location>
        <position position="149"/>
    </location>
    <ligand>
        <name>ATP</name>
        <dbReference type="ChEBI" id="CHEBI:30616"/>
    </ligand>
</feature>
<feature type="binding site" evidence="14">
    <location>
        <position position="73"/>
    </location>
    <ligand>
        <name>L-threonine</name>
        <dbReference type="ChEBI" id="CHEBI:57926"/>
    </ligand>
</feature>
<comment type="catalytic activity">
    <reaction evidence="12 13">
        <text>L-threonine + hydrogencarbonate + ATP = L-threonylcarbamoyladenylate + diphosphate + H2O</text>
        <dbReference type="Rhea" id="RHEA:36407"/>
        <dbReference type="ChEBI" id="CHEBI:15377"/>
        <dbReference type="ChEBI" id="CHEBI:17544"/>
        <dbReference type="ChEBI" id="CHEBI:30616"/>
        <dbReference type="ChEBI" id="CHEBI:33019"/>
        <dbReference type="ChEBI" id="CHEBI:57926"/>
        <dbReference type="ChEBI" id="CHEBI:73682"/>
        <dbReference type="EC" id="2.7.7.87"/>
    </reaction>
</comment>
<accession>A0A4Q1KSR2</accession>
<dbReference type="EMBL" id="SBKQ01000005">
    <property type="protein sequence ID" value="RXR33158.1"/>
    <property type="molecule type" value="Genomic_DNA"/>
</dbReference>
<keyword evidence="9 13" id="KW-0547">Nucleotide-binding</keyword>
<dbReference type="GO" id="GO:0005737">
    <property type="term" value="C:cytoplasm"/>
    <property type="evidence" value="ECO:0007669"/>
    <property type="project" value="UniProtKB-SubCell"/>
</dbReference>
<dbReference type="FunFam" id="3.90.870.10:FF:000009">
    <property type="entry name" value="Threonylcarbamoyl-AMP synthase, putative"/>
    <property type="match status" value="1"/>
</dbReference>
<feature type="domain" description="YrdC-like" evidence="15">
    <location>
        <begin position="19"/>
        <end position="205"/>
    </location>
</feature>
<keyword evidence="7 13" id="KW-0819">tRNA processing</keyword>
<keyword evidence="17" id="KW-1185">Reference proteome</keyword>
<dbReference type="InterPro" id="IPR017945">
    <property type="entry name" value="DHBP_synth_RibB-like_a/b_dom"/>
</dbReference>
<keyword evidence="5 13" id="KW-0963">Cytoplasm</keyword>
<keyword evidence="8 13" id="KW-0548">Nucleotidyltransferase</keyword>
<evidence type="ECO:0000256" key="11">
    <source>
        <dbReference type="ARBA" id="ARBA00029774"/>
    </source>
</evidence>
<evidence type="ECO:0000256" key="5">
    <source>
        <dbReference type="ARBA" id="ARBA00022490"/>
    </source>
</evidence>
<dbReference type="InterPro" id="IPR005145">
    <property type="entry name" value="Sua5_C"/>
</dbReference>
<evidence type="ECO:0000256" key="1">
    <source>
        <dbReference type="ARBA" id="ARBA00004496"/>
    </source>
</evidence>
<dbReference type="InterPro" id="IPR050156">
    <property type="entry name" value="TC-AMP_synthase_SUA5"/>
</dbReference>
<keyword evidence="6 13" id="KW-0808">Transferase</keyword>
<feature type="binding site" evidence="14">
    <location>
        <position position="157"/>
    </location>
    <ligand>
        <name>ATP</name>
        <dbReference type="ChEBI" id="CHEBI:30616"/>
    </ligand>
</feature>
<organism evidence="16 17">
    <name type="scientific">Flavobacterium piscinae</name>
    <dbReference type="NCBI Taxonomy" id="2506424"/>
    <lineage>
        <taxon>Bacteria</taxon>
        <taxon>Pseudomonadati</taxon>
        <taxon>Bacteroidota</taxon>
        <taxon>Flavobacteriia</taxon>
        <taxon>Flavobacteriales</taxon>
        <taxon>Flavobacteriaceae</taxon>
        <taxon>Flavobacterium</taxon>
    </lineage>
</organism>
<dbReference type="GO" id="GO:0005524">
    <property type="term" value="F:ATP binding"/>
    <property type="evidence" value="ECO:0007669"/>
    <property type="project" value="UniProtKB-UniRule"/>
</dbReference>
<evidence type="ECO:0000256" key="7">
    <source>
        <dbReference type="ARBA" id="ARBA00022694"/>
    </source>
</evidence>
<feature type="binding site" evidence="14">
    <location>
        <position position="123"/>
    </location>
    <ligand>
        <name>ATP</name>
        <dbReference type="ChEBI" id="CHEBI:30616"/>
    </ligand>
</feature>
<comment type="caution">
    <text evidence="16">The sequence shown here is derived from an EMBL/GenBank/DDBJ whole genome shotgun (WGS) entry which is preliminary data.</text>
</comment>
<dbReference type="Gene3D" id="3.90.870.10">
    <property type="entry name" value="DHBP synthase"/>
    <property type="match status" value="1"/>
</dbReference>
<evidence type="ECO:0000259" key="15">
    <source>
        <dbReference type="PROSITE" id="PS51163"/>
    </source>
</evidence>
<evidence type="ECO:0000256" key="14">
    <source>
        <dbReference type="PIRSR" id="PIRSR004930-1"/>
    </source>
</evidence>
<evidence type="ECO:0000256" key="10">
    <source>
        <dbReference type="ARBA" id="ARBA00022840"/>
    </source>
</evidence>
<keyword evidence="10 13" id="KW-0067">ATP-binding</keyword>
<dbReference type="GO" id="GO:0003725">
    <property type="term" value="F:double-stranded RNA binding"/>
    <property type="evidence" value="ECO:0007669"/>
    <property type="project" value="UniProtKB-UniRule"/>
</dbReference>
<dbReference type="Gene3D" id="3.40.50.11030">
    <property type="entry name" value="Threonylcarbamoyl-AMP synthase, C-terminal domain"/>
    <property type="match status" value="1"/>
</dbReference>
<dbReference type="InterPro" id="IPR010923">
    <property type="entry name" value="T(6)A37_SUA5"/>
</dbReference>
<feature type="binding site" evidence="14">
    <location>
        <position position="187"/>
    </location>
    <ligand>
        <name>L-threonine</name>
        <dbReference type="ChEBI" id="CHEBI:57926"/>
    </ligand>
</feature>
<feature type="binding site" evidence="14">
    <location>
        <position position="127"/>
    </location>
    <ligand>
        <name>L-threonine</name>
        <dbReference type="ChEBI" id="CHEBI:57926"/>
    </ligand>
</feature>
<dbReference type="NCBIfam" id="TIGR00057">
    <property type="entry name" value="L-threonylcarbamoyladenylate synthase"/>
    <property type="match status" value="1"/>
</dbReference>
<dbReference type="GO" id="GO:0006450">
    <property type="term" value="P:regulation of translational fidelity"/>
    <property type="evidence" value="ECO:0007669"/>
    <property type="project" value="TreeGrafter"/>
</dbReference>
<evidence type="ECO:0000256" key="3">
    <source>
        <dbReference type="ARBA" id="ARBA00012584"/>
    </source>
</evidence>
<evidence type="ECO:0000256" key="2">
    <source>
        <dbReference type="ARBA" id="ARBA00007663"/>
    </source>
</evidence>
<feature type="binding site" evidence="14">
    <location>
        <position position="68"/>
    </location>
    <ligand>
        <name>L-threonine</name>
        <dbReference type="ChEBI" id="CHEBI:57926"/>
    </ligand>
</feature>
<name>A0A4Q1KSR2_9FLAO</name>
<gene>
    <name evidence="16" type="ORF">EQG68_05680</name>
</gene>
<dbReference type="PANTHER" id="PTHR17490:SF16">
    <property type="entry name" value="THREONYLCARBAMOYL-AMP SYNTHASE"/>
    <property type="match status" value="1"/>
</dbReference>
<dbReference type="PROSITE" id="PS51163">
    <property type="entry name" value="YRDC"/>
    <property type="match status" value="1"/>
</dbReference>
<dbReference type="PIRSF" id="PIRSF004930">
    <property type="entry name" value="Tln_factor_SUA5"/>
    <property type="match status" value="1"/>
</dbReference>
<dbReference type="SUPFAM" id="SSF55821">
    <property type="entry name" value="YrdC/RibB"/>
    <property type="match status" value="1"/>
</dbReference>
<dbReference type="PANTHER" id="PTHR17490">
    <property type="entry name" value="SUA5"/>
    <property type="match status" value="1"/>
</dbReference>
<dbReference type="Pfam" id="PF01300">
    <property type="entry name" value="Sua5_yciO_yrdC"/>
    <property type="match status" value="1"/>
</dbReference>
<dbReference type="InterPro" id="IPR006070">
    <property type="entry name" value="Sua5-like_dom"/>
</dbReference>
<proteinExistence type="inferred from homology"/>
<evidence type="ECO:0000256" key="4">
    <source>
        <dbReference type="ARBA" id="ARBA00015492"/>
    </source>
</evidence>
<dbReference type="GO" id="GO:0061710">
    <property type="term" value="F:L-threonylcarbamoyladenylate synthase"/>
    <property type="evidence" value="ECO:0007669"/>
    <property type="project" value="UniProtKB-EC"/>
</dbReference>
<evidence type="ECO:0000256" key="12">
    <source>
        <dbReference type="ARBA" id="ARBA00048366"/>
    </source>
</evidence>
<feature type="binding site" evidence="14">
    <location>
        <position position="147"/>
    </location>
    <ligand>
        <name>L-threonine</name>
        <dbReference type="ChEBI" id="CHEBI:57926"/>
    </ligand>
</feature>
<comment type="function">
    <text evidence="13">Required for the formation of a threonylcarbamoyl group on adenosine at position 37 (t(6)A37) in tRNAs that read codons beginning with adenine.</text>
</comment>
<reference evidence="17" key="1">
    <citation type="submission" date="2019-01" db="EMBL/GenBank/DDBJ databases">
        <title>Cytophagaceae bacterium strain CAR-16.</title>
        <authorList>
            <person name="Chen W.-M."/>
        </authorList>
    </citation>
    <scope>NUCLEOTIDE SEQUENCE [LARGE SCALE GENOMIC DNA]</scope>
    <source>
        <strain evidence="17">ICH-30</strain>
    </source>
</reference>
<dbReference type="GO" id="GO:0008033">
    <property type="term" value="P:tRNA processing"/>
    <property type="evidence" value="ECO:0007669"/>
    <property type="project" value="UniProtKB-KW"/>
</dbReference>
<dbReference type="GO" id="GO:0000049">
    <property type="term" value="F:tRNA binding"/>
    <property type="evidence" value="ECO:0007669"/>
    <property type="project" value="TreeGrafter"/>
</dbReference>
<evidence type="ECO:0000256" key="9">
    <source>
        <dbReference type="ARBA" id="ARBA00022741"/>
    </source>
</evidence>
<evidence type="ECO:0000256" key="13">
    <source>
        <dbReference type="PIRNR" id="PIRNR004930"/>
    </source>
</evidence>
<dbReference type="Pfam" id="PF03481">
    <property type="entry name" value="Sua5_C"/>
    <property type="match status" value="1"/>
</dbReference>
<comment type="subcellular location">
    <subcellularLocation>
        <location evidence="1 13">Cytoplasm</location>
    </subcellularLocation>
</comment>
<evidence type="ECO:0000313" key="16">
    <source>
        <dbReference type="EMBL" id="RXR33158.1"/>
    </source>
</evidence>
<dbReference type="AlphaFoldDB" id="A0A4Q1KSR2"/>
<feature type="binding site" evidence="14">
    <location>
        <position position="41"/>
    </location>
    <ligand>
        <name>L-threonine</name>
        <dbReference type="ChEBI" id="CHEBI:57926"/>
    </ligand>
</feature>
<feature type="binding site" evidence="14">
    <location>
        <position position="237"/>
    </location>
    <ligand>
        <name>ATP</name>
        <dbReference type="ChEBI" id="CHEBI:30616"/>
    </ligand>
</feature>
<protein>
    <recommendedName>
        <fullName evidence="4 13">Threonylcarbamoyl-AMP synthase</fullName>
        <shortName evidence="13">TC-AMP synthase</shortName>
        <ecNumber evidence="3 13">2.7.7.87</ecNumber>
    </recommendedName>
    <alternativeName>
        <fullName evidence="11 13">L-threonylcarbamoyladenylate synthase</fullName>
    </alternativeName>
</protein>
<sequence length="343" mass="37663">MNHPNSAPTATPNKRGSITKSVKKAAFYLNKGEVVAIPTETVYGLAASIYNENALKKIFEIKDRPYFNPLIVHIDSLQSLNKIAINVPEVAYRLADKFWPGPLTMIFEKNKSISTIITGGKNTIAVRMPNHPLALELIKTVDVPLAAPSANPFGSISPTSAKHVEKYFKNKLDVILDGGSCSKGIESTIIGFKNNEIVIYRLGSLSIEMLESVVGPVSVRKHTQKTPIAPGMLDKHYAPKTPMILCDNPIKTASNLIGKNIGLIVFDKKTLCTDYQIEVLSPSGDLEEAAKNLYAAMHKFDDKGFDLLIAQKFPEVGLGKAINDRLIRACKRDTNFTPNNIFI</sequence>
<feature type="binding site" evidence="14">
    <location>
        <position position="201"/>
    </location>
    <ligand>
        <name>ATP</name>
        <dbReference type="ChEBI" id="CHEBI:30616"/>
    </ligand>
</feature>
<dbReference type="Proteomes" id="UP000289734">
    <property type="component" value="Unassembled WGS sequence"/>
</dbReference>
<evidence type="ECO:0000256" key="6">
    <source>
        <dbReference type="ARBA" id="ARBA00022679"/>
    </source>
</evidence>
<dbReference type="EC" id="2.7.7.87" evidence="3 13"/>
<evidence type="ECO:0000256" key="8">
    <source>
        <dbReference type="ARBA" id="ARBA00022695"/>
    </source>
</evidence>
<comment type="similarity">
    <text evidence="2 13">Belongs to the SUA5 family.</text>
</comment>